<reference evidence="3" key="1">
    <citation type="submission" date="2016-10" db="EMBL/GenBank/DDBJ databases">
        <authorList>
            <person name="Varghese N."/>
            <person name="Submissions S."/>
        </authorList>
    </citation>
    <scope>NUCLEOTIDE SEQUENCE [LARGE SCALE GENOMIC DNA]</scope>
    <source>
        <strain evidence="3">CGMCC 1.6474</strain>
    </source>
</reference>
<evidence type="ECO:0000313" key="3">
    <source>
        <dbReference type="Proteomes" id="UP000198804"/>
    </source>
</evidence>
<evidence type="ECO:0000256" key="1">
    <source>
        <dbReference type="SAM" id="MobiDB-lite"/>
    </source>
</evidence>
<feature type="region of interest" description="Disordered" evidence="1">
    <location>
        <begin position="15"/>
        <end position="36"/>
    </location>
</feature>
<dbReference type="RefSeq" id="WP_091951924.1">
    <property type="nucleotide sequence ID" value="NZ_FOSV01000039.1"/>
</dbReference>
<evidence type="ECO:0000313" key="2">
    <source>
        <dbReference type="EMBL" id="SFM02928.1"/>
    </source>
</evidence>
<protein>
    <submittedName>
        <fullName evidence="2">Uncharacterized protein</fullName>
    </submittedName>
</protein>
<accession>A0A1I4MIB1</accession>
<gene>
    <name evidence="2" type="ORF">SAMN04488125_13913</name>
</gene>
<dbReference type="EMBL" id="FOSV01000039">
    <property type="protein sequence ID" value="SFM02928.1"/>
    <property type="molecule type" value="Genomic_DNA"/>
</dbReference>
<organism evidence="2 3">
    <name type="scientific">Methylorubrum salsuginis</name>
    <dbReference type="NCBI Taxonomy" id="414703"/>
    <lineage>
        <taxon>Bacteria</taxon>
        <taxon>Pseudomonadati</taxon>
        <taxon>Pseudomonadota</taxon>
        <taxon>Alphaproteobacteria</taxon>
        <taxon>Hyphomicrobiales</taxon>
        <taxon>Methylobacteriaceae</taxon>
        <taxon>Methylorubrum</taxon>
    </lineage>
</organism>
<name>A0A1I4MIB1_9HYPH</name>
<keyword evidence="3" id="KW-1185">Reference proteome</keyword>
<dbReference type="AlphaFoldDB" id="A0A1I4MIB1"/>
<dbReference type="STRING" id="414703.SAMN04488125_13913"/>
<proteinExistence type="predicted"/>
<dbReference type="Proteomes" id="UP000198804">
    <property type="component" value="Unassembled WGS sequence"/>
</dbReference>
<sequence length="59" mass="6420">MPDDDYPPEALRVLEGMAPPRRPAGHVEDRPGPEWLALPPEERAAALDRAMSQDGDGEA</sequence>